<feature type="compositionally biased region" description="Polar residues" evidence="1">
    <location>
        <begin position="32"/>
        <end position="41"/>
    </location>
</feature>
<dbReference type="Proteomes" id="UP000636800">
    <property type="component" value="Chromosome 13"/>
</dbReference>
<sequence>MGIAEVINGRIIGELHPLGEAAGERWNEDRGSNQSRNQSPRLVNAERPQMMLLVRKSLVSCAQLVAAGPGDENHGIQLYVFPMLQTIDCKCKAMATKSTTASADDFLSTSSLLLD</sequence>
<reference evidence="2 3" key="1">
    <citation type="journal article" date="2020" name="Nat. Food">
        <title>A phased Vanilla planifolia genome enables genetic improvement of flavour and production.</title>
        <authorList>
            <person name="Hasing T."/>
            <person name="Tang H."/>
            <person name="Brym M."/>
            <person name="Khazi F."/>
            <person name="Huang T."/>
            <person name="Chambers A.H."/>
        </authorList>
    </citation>
    <scope>NUCLEOTIDE SEQUENCE [LARGE SCALE GENOMIC DNA]</scope>
    <source>
        <tissue evidence="2">Leaf</tissue>
    </source>
</reference>
<evidence type="ECO:0000313" key="2">
    <source>
        <dbReference type="EMBL" id="KAG0454472.1"/>
    </source>
</evidence>
<comment type="caution">
    <text evidence="2">The sequence shown here is derived from an EMBL/GenBank/DDBJ whole genome shotgun (WGS) entry which is preliminary data.</text>
</comment>
<dbReference type="OrthoDB" id="749581at2759"/>
<accession>A0A835PMY1</accession>
<keyword evidence="3" id="KW-1185">Reference proteome</keyword>
<protein>
    <submittedName>
        <fullName evidence="2">Uncharacterized protein</fullName>
    </submittedName>
</protein>
<evidence type="ECO:0000256" key="1">
    <source>
        <dbReference type="SAM" id="MobiDB-lite"/>
    </source>
</evidence>
<name>A0A835PMY1_VANPL</name>
<gene>
    <name evidence="2" type="ORF">HPP92_023764</name>
</gene>
<organism evidence="2 3">
    <name type="scientific">Vanilla planifolia</name>
    <name type="common">Vanilla</name>
    <dbReference type="NCBI Taxonomy" id="51239"/>
    <lineage>
        <taxon>Eukaryota</taxon>
        <taxon>Viridiplantae</taxon>
        <taxon>Streptophyta</taxon>
        <taxon>Embryophyta</taxon>
        <taxon>Tracheophyta</taxon>
        <taxon>Spermatophyta</taxon>
        <taxon>Magnoliopsida</taxon>
        <taxon>Liliopsida</taxon>
        <taxon>Asparagales</taxon>
        <taxon>Orchidaceae</taxon>
        <taxon>Vanilloideae</taxon>
        <taxon>Vanilleae</taxon>
        <taxon>Vanilla</taxon>
    </lineage>
</organism>
<feature type="region of interest" description="Disordered" evidence="1">
    <location>
        <begin position="22"/>
        <end position="44"/>
    </location>
</feature>
<dbReference type="EMBL" id="JADCNL010000013">
    <property type="protein sequence ID" value="KAG0454472.1"/>
    <property type="molecule type" value="Genomic_DNA"/>
</dbReference>
<evidence type="ECO:0000313" key="3">
    <source>
        <dbReference type="Proteomes" id="UP000636800"/>
    </source>
</evidence>
<proteinExistence type="predicted"/>
<dbReference type="AlphaFoldDB" id="A0A835PMY1"/>
<feature type="compositionally biased region" description="Basic and acidic residues" evidence="1">
    <location>
        <begin position="22"/>
        <end position="31"/>
    </location>
</feature>